<name>A0A345N8T2_ECOLX</name>
<accession>A0A345N8T2</accession>
<evidence type="ECO:0000256" key="3">
    <source>
        <dbReference type="ARBA" id="ARBA00052868"/>
    </source>
</evidence>
<keyword evidence="4" id="KW-0012">Acyltransferase</keyword>
<reference evidence="5" key="1">
    <citation type="submission" date="2018-03" db="EMBL/GenBank/DDBJ databases">
        <title>Emergence of antibiotic resistant E coli in migrating birds.</title>
        <authorList>
            <person name="Fayez M.M."/>
            <person name="Adam M.B."/>
            <person name="Al- Marri T.M."/>
            <person name="Zidan K.M."/>
        </authorList>
    </citation>
    <scope>NUCLEOTIDE SEQUENCE</scope>
    <source>
        <strain evidence="5">MF01</strain>
    </source>
</reference>
<dbReference type="InterPro" id="IPR003679">
    <property type="entry name" value="Amioglycoside_AcTrfase"/>
</dbReference>
<evidence type="ECO:0000256" key="1">
    <source>
        <dbReference type="ARBA" id="ARBA00003521"/>
    </source>
</evidence>
<comment type="similarity">
    <text evidence="4">Belongs to the antibiotic N-acetyltransferase family.</text>
</comment>
<dbReference type="Pfam" id="PF02522">
    <property type="entry name" value="Antibiotic_NAT"/>
    <property type="match status" value="1"/>
</dbReference>
<feature type="non-terminal residue" evidence="5">
    <location>
        <position position="1"/>
    </location>
</feature>
<sequence>VPRHCTILQDGKLVRVDYLENDHCCERFALADRWLKEKSLQKEGPVGHAFARLIRSRDIVATALGQLGRDPLIFLHPPEAGCEECDAARQSIG</sequence>
<comment type="catalytic activity">
    <reaction evidence="3 4">
        <text>a 2-deoxystreptamine antibiotic + acetyl-CoA = an N(3)-acetyl-2-deoxystreptamine antibiotic + CoA + H(+)</text>
        <dbReference type="Rhea" id="RHEA:12665"/>
        <dbReference type="ChEBI" id="CHEBI:15378"/>
        <dbReference type="ChEBI" id="CHEBI:57287"/>
        <dbReference type="ChEBI" id="CHEBI:57288"/>
        <dbReference type="ChEBI" id="CHEBI:57921"/>
        <dbReference type="ChEBI" id="CHEBI:77452"/>
        <dbReference type="EC" id="2.3.1.81"/>
    </reaction>
</comment>
<evidence type="ECO:0000313" key="5">
    <source>
        <dbReference type="EMBL" id="AXH80280.1"/>
    </source>
</evidence>
<comment type="function">
    <text evidence="1">Resistance to antibiotics containing the 2-deoxy-streptamine ring including gentamicin, kanamycin, tobramycin, neomycin and apramycin.</text>
</comment>
<dbReference type="GO" id="GO:0046353">
    <property type="term" value="F:aminoglycoside 3-N-acetyltransferase activity"/>
    <property type="evidence" value="ECO:0007669"/>
    <property type="project" value="UniProtKB-EC"/>
</dbReference>
<dbReference type="EC" id="2.3.1.-" evidence="4"/>
<dbReference type="InterPro" id="IPR028345">
    <property type="entry name" value="Antibiotic_NAT-like"/>
</dbReference>
<proteinExistence type="inferred from homology"/>
<evidence type="ECO:0000256" key="2">
    <source>
        <dbReference type="ARBA" id="ARBA00012882"/>
    </source>
</evidence>
<keyword evidence="4" id="KW-0046">Antibiotic resistance</keyword>
<dbReference type="EMBL" id="MH085930">
    <property type="protein sequence ID" value="AXH80280.1"/>
    <property type="molecule type" value="Genomic_DNA"/>
</dbReference>
<keyword evidence="4 5" id="KW-0808">Transferase</keyword>
<protein>
    <recommendedName>
        <fullName evidence="2 4">Aminoglycoside N(3)-acetyltransferase</fullName>
        <ecNumber evidence="4">2.3.1.-</ecNumber>
    </recommendedName>
</protein>
<evidence type="ECO:0000256" key="4">
    <source>
        <dbReference type="RuleBase" id="RU365031"/>
    </source>
</evidence>
<organism evidence="5">
    <name type="scientific">Escherichia coli</name>
    <dbReference type="NCBI Taxonomy" id="562"/>
    <lineage>
        <taxon>Bacteria</taxon>
        <taxon>Pseudomonadati</taxon>
        <taxon>Pseudomonadota</taxon>
        <taxon>Gammaproteobacteria</taxon>
        <taxon>Enterobacterales</taxon>
        <taxon>Enterobacteriaceae</taxon>
        <taxon>Escherichia</taxon>
    </lineage>
</organism>
<dbReference type="GO" id="GO:0046677">
    <property type="term" value="P:response to antibiotic"/>
    <property type="evidence" value="ECO:0007669"/>
    <property type="project" value="UniProtKB-KW"/>
</dbReference>
<gene>
    <name evidence="5" type="primary">aac</name>
</gene>
<dbReference type="AlphaFoldDB" id="A0A345N8T2"/>
<dbReference type="SUPFAM" id="SSF110710">
    <property type="entry name" value="TTHA0583/YokD-like"/>
    <property type="match status" value="1"/>
</dbReference>